<feature type="compositionally biased region" description="Basic and acidic residues" evidence="1">
    <location>
        <begin position="26"/>
        <end position="68"/>
    </location>
</feature>
<proteinExistence type="predicted"/>
<feature type="region of interest" description="Disordered" evidence="1">
    <location>
        <begin position="1"/>
        <end position="68"/>
    </location>
</feature>
<dbReference type="EMBL" id="OU900105">
    <property type="protein sequence ID" value="CAG9856680.1"/>
    <property type="molecule type" value="Genomic_DNA"/>
</dbReference>
<organism evidence="2 3">
    <name type="scientific">Phyllotreta striolata</name>
    <name type="common">Striped flea beetle</name>
    <name type="synonym">Crioceris striolata</name>
    <dbReference type="NCBI Taxonomy" id="444603"/>
    <lineage>
        <taxon>Eukaryota</taxon>
        <taxon>Metazoa</taxon>
        <taxon>Ecdysozoa</taxon>
        <taxon>Arthropoda</taxon>
        <taxon>Hexapoda</taxon>
        <taxon>Insecta</taxon>
        <taxon>Pterygota</taxon>
        <taxon>Neoptera</taxon>
        <taxon>Endopterygota</taxon>
        <taxon>Coleoptera</taxon>
        <taxon>Polyphaga</taxon>
        <taxon>Cucujiformia</taxon>
        <taxon>Chrysomeloidea</taxon>
        <taxon>Chrysomelidae</taxon>
        <taxon>Galerucinae</taxon>
        <taxon>Alticini</taxon>
        <taxon>Phyllotreta</taxon>
    </lineage>
</organism>
<evidence type="ECO:0000313" key="2">
    <source>
        <dbReference type="EMBL" id="CAG9856680.1"/>
    </source>
</evidence>
<feature type="compositionally biased region" description="Polar residues" evidence="1">
    <location>
        <begin position="101"/>
        <end position="112"/>
    </location>
</feature>
<sequence length="132" mass="14477">MATEDPSEPGEIATTSTALGLETIAEGDRHAKDGRPEPVRKGDGESGKGRREISDLAAIEREMDGNKRDYERRLDGVQIEEKWMEEYMEKTPADERPPQLGNASGTSETSATDDNKGLIYSEPLRLRGGSIV</sequence>
<dbReference type="AlphaFoldDB" id="A0A9N9TJZ0"/>
<reference evidence="2" key="1">
    <citation type="submission" date="2022-01" db="EMBL/GenBank/DDBJ databases">
        <authorList>
            <person name="King R."/>
        </authorList>
    </citation>
    <scope>NUCLEOTIDE SEQUENCE</scope>
</reference>
<dbReference type="Proteomes" id="UP001153712">
    <property type="component" value="Chromosome 12"/>
</dbReference>
<evidence type="ECO:0000313" key="3">
    <source>
        <dbReference type="Proteomes" id="UP001153712"/>
    </source>
</evidence>
<name>A0A9N9TJZ0_PHYSR</name>
<feature type="compositionally biased region" description="Basic and acidic residues" evidence="1">
    <location>
        <begin position="85"/>
        <end position="97"/>
    </location>
</feature>
<protein>
    <submittedName>
        <fullName evidence="2">Uncharacterized protein</fullName>
    </submittedName>
</protein>
<feature type="region of interest" description="Disordered" evidence="1">
    <location>
        <begin position="85"/>
        <end position="132"/>
    </location>
</feature>
<accession>A0A9N9TJZ0</accession>
<evidence type="ECO:0000256" key="1">
    <source>
        <dbReference type="SAM" id="MobiDB-lite"/>
    </source>
</evidence>
<gene>
    <name evidence="2" type="ORF">PHYEVI_LOCUS3099</name>
</gene>
<keyword evidence="3" id="KW-1185">Reference proteome</keyword>